<evidence type="ECO:0000313" key="1">
    <source>
        <dbReference type="EMBL" id="KUI61154.1"/>
    </source>
</evidence>
<proteinExistence type="predicted"/>
<dbReference type="EMBL" id="KN714768">
    <property type="protein sequence ID" value="KUI61154.1"/>
    <property type="molecule type" value="Genomic_DNA"/>
</dbReference>
<sequence length="131" mass="13994">MHPNSRQSILQLRDHRAWDRSGLHHVAFSRRYLTAGAGHAKDGVQVCEEAAFSAQGLLPGCTLTLEEDKGVKRLVSVAVGKVHVQLDGGADLLARVAMVVFKIGPGVGCVVANEADITAVVHVTTLMLDLF</sequence>
<evidence type="ECO:0000313" key="2">
    <source>
        <dbReference type="Proteomes" id="UP000078576"/>
    </source>
</evidence>
<name>A0A194VB96_CYTMA</name>
<keyword evidence="2" id="KW-1185">Reference proteome</keyword>
<dbReference type="STRING" id="694573.A0A194VB96"/>
<organism evidence="1 2">
    <name type="scientific">Cytospora mali</name>
    <name type="common">Apple Valsa canker fungus</name>
    <name type="synonym">Valsa mali</name>
    <dbReference type="NCBI Taxonomy" id="578113"/>
    <lineage>
        <taxon>Eukaryota</taxon>
        <taxon>Fungi</taxon>
        <taxon>Dikarya</taxon>
        <taxon>Ascomycota</taxon>
        <taxon>Pezizomycotina</taxon>
        <taxon>Sordariomycetes</taxon>
        <taxon>Sordariomycetidae</taxon>
        <taxon>Diaporthales</taxon>
        <taxon>Cytosporaceae</taxon>
        <taxon>Cytospora</taxon>
    </lineage>
</organism>
<protein>
    <submittedName>
        <fullName evidence="1">Uncharacterized protein</fullName>
    </submittedName>
</protein>
<gene>
    <name evidence="1" type="ORF">VP1G_08330</name>
</gene>
<reference evidence="2" key="1">
    <citation type="submission" date="2014-12" db="EMBL/GenBank/DDBJ databases">
        <title>Genome Sequence of Valsa Canker Pathogens Uncovers a Specific Adaption of Colonization on Woody Bark.</title>
        <authorList>
            <person name="Yin Z."/>
            <person name="Liu H."/>
            <person name="Gao X."/>
            <person name="Li Z."/>
            <person name="Song N."/>
            <person name="Ke X."/>
            <person name="Dai Q."/>
            <person name="Wu Y."/>
            <person name="Sun Y."/>
            <person name="Xu J.-R."/>
            <person name="Kang Z.K."/>
            <person name="Wang L."/>
            <person name="Huang L."/>
        </authorList>
    </citation>
    <scope>NUCLEOTIDE SEQUENCE [LARGE SCALE GENOMIC DNA]</scope>
    <source>
        <strain evidence="2">SXYL134</strain>
    </source>
</reference>
<dbReference type="AlphaFoldDB" id="A0A194VB96"/>
<dbReference type="Proteomes" id="UP000078576">
    <property type="component" value="Unassembled WGS sequence"/>
</dbReference>
<accession>A0A194VB96</accession>
<dbReference type="OrthoDB" id="3545073at2759"/>